<keyword evidence="2" id="KW-0472">Membrane</keyword>
<evidence type="ECO:0000259" key="3">
    <source>
        <dbReference type="PROSITE" id="PS50104"/>
    </source>
</evidence>
<dbReference type="SUPFAM" id="SSF47769">
    <property type="entry name" value="SAM/Pointed domain"/>
    <property type="match status" value="1"/>
</dbReference>
<comment type="caution">
    <text evidence="4">The sequence shown here is derived from an EMBL/GenBank/DDBJ whole genome shotgun (WGS) entry which is preliminary data.</text>
</comment>
<dbReference type="SUPFAM" id="SSF52200">
    <property type="entry name" value="Toll/Interleukin receptor TIR domain"/>
    <property type="match status" value="1"/>
</dbReference>
<dbReference type="PROSITE" id="PS50104">
    <property type="entry name" value="TIR"/>
    <property type="match status" value="1"/>
</dbReference>
<dbReference type="InterPro" id="IPR013761">
    <property type="entry name" value="SAM/pointed_sf"/>
</dbReference>
<protein>
    <recommendedName>
        <fullName evidence="3">TIR domain-containing protein</fullName>
    </recommendedName>
</protein>
<reference evidence="4" key="1">
    <citation type="submission" date="2021-02" db="EMBL/GenBank/DDBJ databases">
        <authorList>
            <person name="Nowell W R."/>
        </authorList>
    </citation>
    <scope>NUCLEOTIDE SEQUENCE</scope>
</reference>
<organism evidence="4 5">
    <name type="scientific">Rotaria sordida</name>
    <dbReference type="NCBI Taxonomy" id="392033"/>
    <lineage>
        <taxon>Eukaryota</taxon>
        <taxon>Metazoa</taxon>
        <taxon>Spiralia</taxon>
        <taxon>Gnathifera</taxon>
        <taxon>Rotifera</taxon>
        <taxon>Eurotatoria</taxon>
        <taxon>Bdelloidea</taxon>
        <taxon>Philodinida</taxon>
        <taxon>Philodinidae</taxon>
        <taxon>Rotaria</taxon>
    </lineage>
</organism>
<feature type="transmembrane region" description="Helical" evidence="2">
    <location>
        <begin position="1136"/>
        <end position="1155"/>
    </location>
</feature>
<dbReference type="Gene3D" id="3.40.50.10140">
    <property type="entry name" value="Toll/interleukin-1 receptor homology (TIR) domain"/>
    <property type="match status" value="1"/>
</dbReference>
<evidence type="ECO:0000256" key="2">
    <source>
        <dbReference type="SAM" id="Phobius"/>
    </source>
</evidence>
<gene>
    <name evidence="4" type="ORF">OTI717_LOCUS20925</name>
</gene>
<dbReference type="EMBL" id="CAJOAX010003302">
    <property type="protein sequence ID" value="CAF3846817.1"/>
    <property type="molecule type" value="Genomic_DNA"/>
</dbReference>
<dbReference type="InterPro" id="IPR035897">
    <property type="entry name" value="Toll_tir_struct_dom_sf"/>
</dbReference>
<dbReference type="PANTHER" id="PTHR46270">
    <property type="entry name" value="ARMADILLO-TYPE FOLD-RELATED"/>
    <property type="match status" value="1"/>
</dbReference>
<feature type="region of interest" description="Disordered" evidence="1">
    <location>
        <begin position="731"/>
        <end position="754"/>
    </location>
</feature>
<evidence type="ECO:0000256" key="1">
    <source>
        <dbReference type="SAM" id="MobiDB-lite"/>
    </source>
</evidence>
<dbReference type="InterPro" id="IPR000157">
    <property type="entry name" value="TIR_dom"/>
</dbReference>
<dbReference type="GO" id="GO:0007165">
    <property type="term" value="P:signal transduction"/>
    <property type="evidence" value="ECO:0007669"/>
    <property type="project" value="InterPro"/>
</dbReference>
<evidence type="ECO:0000313" key="5">
    <source>
        <dbReference type="Proteomes" id="UP000663823"/>
    </source>
</evidence>
<proteinExistence type="predicted"/>
<sequence>MEDNFEQLVNELFITPLSIDVLSKLTFLIEQQTFESDSLFVSQFIQSLLVLEHWAWKQLSYDSYQWINQPNYLTLFHTFSSFNKNLILNFDNIEVETKALLLISCTVDQINSIFEQINQSNNDNDPFIAIISFWLNNLAFFIHENPQFDTSPIICHINQYIGRNYVMTDQFKFYLTQLQQSNLPQSIFTTKQLFYIKTCLFSLSSYLTAKAQNFLFTAEEILHHVGNKYLQIINIHSHTMELWSKEFLICITYLTGFIGGCCWWGGEKLTHAKILFSTEQISYDLVQGLIRIISYKPIYKEIKNERLILIDIILKFLLFILQTQNMIYVFRSHILLPDILLTIVENSSCDKLSLCAYAILSEILTDEKLKELKITNNICNFLFNILEQGWHHPLKKYKQMPIIYLLRSFSSLSKSNTIQQKVSDGHKLSFLIEMCDEYPIIYDIIWAFSFNQDIQQQLRSNSSFMSKLSQLSKECDNEQMSKMIHGILWNLEINHENRSTLEIKNGKRFDIMISYSHKDKIICKQIYDELIKSSYRIWIDFDQMHGNVMDAMAQAIEQSHTIIICMSEQYRKSNYCRAEAQYAFQQQRKIVPVLLQKQYKPDGWLLFLIGQLYYVDFIKYEFSRAMEILFKELKATNIGDSNADNVQFKENAVVTSHVLQMSSLKLYLSPILPEKITDWTQIHVQEWLTRHNLIHLSRLLVDCNGSSLLYLDDLLRHGDIKQTLSLLQEDSLRRTGHKGTEPSQTKDVDPKRPQQRQALGSDLIDPYYAFNPDYMGGNMPNIPLYQYNLDLSGPSSCRCSCGYMSFGPPITCINAQICIAHCLQMYPGHCTLINTYGCCGSSCQYFQSQSLDNRHCLCNCAGQQYFNPVDTCTSSQACLTRCLSNFPQVCIPTATQACCGQDCKSYSQAVANACACRCQGNTYYPSPKCINPEGCVSTCMTTYGDCTYIETQGCCGAACSSYIPTCACNCDPDFRTITSVPCQSSRVCGETCISSYGACTQDNTQACCGNDCINIFPSCTCMCGASVFTTLPMSCGSAQQCVQACLQLIGQCNIANTRGCCGSDCQGFIPTCQCQCDSRIYYTTSICASAEQCTNACISQYGYVCSPTNTIGCCNGTFCTKRNRFLGVSEAYTFQISYSAILFSMSYFFAFYLIFV</sequence>
<dbReference type="AlphaFoldDB" id="A0A819E9N1"/>
<keyword evidence="2" id="KW-1133">Transmembrane helix</keyword>
<feature type="domain" description="TIR" evidence="3">
    <location>
        <begin position="507"/>
        <end position="626"/>
    </location>
</feature>
<dbReference type="Proteomes" id="UP000663823">
    <property type="component" value="Unassembled WGS sequence"/>
</dbReference>
<evidence type="ECO:0000313" key="4">
    <source>
        <dbReference type="EMBL" id="CAF3846817.1"/>
    </source>
</evidence>
<dbReference type="PANTHER" id="PTHR46270:SF2">
    <property type="entry name" value="TIR DOMAIN-CONTAINING PROTEIN"/>
    <property type="match status" value="1"/>
</dbReference>
<dbReference type="Pfam" id="PF13676">
    <property type="entry name" value="TIR_2"/>
    <property type="match status" value="1"/>
</dbReference>
<feature type="compositionally biased region" description="Basic and acidic residues" evidence="1">
    <location>
        <begin position="731"/>
        <end position="752"/>
    </location>
</feature>
<name>A0A819E9N1_9BILA</name>
<keyword evidence="2" id="KW-0812">Transmembrane</keyword>
<accession>A0A819E9N1</accession>